<evidence type="ECO:0000313" key="2">
    <source>
        <dbReference type="Proteomes" id="UP000263012"/>
    </source>
</evidence>
<protein>
    <recommendedName>
        <fullName evidence="3">Small CPxCG-related zinc finger protein</fullName>
    </recommendedName>
</protein>
<name>A0A343TH70_9EURY</name>
<sequence>MGGLTSGDWFGRGEKTEVIFECRRCGRTLEEGVSECPECETESVVRYEIA</sequence>
<proteinExistence type="predicted"/>
<gene>
    <name evidence="1" type="ORF">AArcSl_0797</name>
</gene>
<dbReference type="AlphaFoldDB" id="A0A343TH70"/>
<evidence type="ECO:0008006" key="3">
    <source>
        <dbReference type="Google" id="ProtNLM"/>
    </source>
</evidence>
<dbReference type="OrthoDB" id="295069at2157"/>
<evidence type="ECO:0000313" key="1">
    <source>
        <dbReference type="EMBL" id="AUX08442.1"/>
    </source>
</evidence>
<reference evidence="2" key="1">
    <citation type="submission" date="2017-11" db="EMBL/GenBank/DDBJ databases">
        <title>Phenotypic and genomic properties of facultatively anaerobic sulfur-reducing natronoarchaea from hypersaline soda lakes.</title>
        <authorList>
            <person name="Sorokin D.Y."/>
            <person name="Kublanov I.V."/>
            <person name="Roman P."/>
            <person name="Sinninghe Damste J.S."/>
            <person name="Golyshin P.N."/>
            <person name="Rojo D."/>
            <person name="Ciordia S."/>
            <person name="Mena M.D.C."/>
            <person name="Ferrer M."/>
            <person name="Messina E."/>
            <person name="Smedile F."/>
            <person name="La Spada G."/>
            <person name="La Cono V."/>
            <person name="Yakimov M.M."/>
        </authorList>
    </citation>
    <scope>NUCLEOTIDE SEQUENCE [LARGE SCALE GENOMIC DNA]</scope>
    <source>
        <strain evidence="2">AArc-Sl</strain>
    </source>
</reference>
<dbReference type="Proteomes" id="UP000263012">
    <property type="component" value="Chromosome"/>
</dbReference>
<dbReference type="EMBL" id="CP025066">
    <property type="protein sequence ID" value="AUX08442.1"/>
    <property type="molecule type" value="Genomic_DNA"/>
</dbReference>
<organism evidence="1 2">
    <name type="scientific">Halalkaliarchaeum desulfuricum</name>
    <dbReference type="NCBI Taxonomy" id="2055893"/>
    <lineage>
        <taxon>Archaea</taxon>
        <taxon>Methanobacteriati</taxon>
        <taxon>Methanobacteriota</taxon>
        <taxon>Stenosarchaea group</taxon>
        <taxon>Halobacteria</taxon>
        <taxon>Halobacteriales</taxon>
        <taxon>Haloferacaceae</taxon>
        <taxon>Halalkaliarchaeum</taxon>
    </lineage>
</organism>
<keyword evidence="2" id="KW-1185">Reference proteome</keyword>
<dbReference type="GeneID" id="59467427"/>
<dbReference type="RefSeq" id="WP_193588500.1">
    <property type="nucleotide sequence ID" value="NZ_CP025066.1"/>
</dbReference>
<dbReference type="KEGG" id="hdf:AArcSl_0797"/>
<accession>A0A343TH70</accession>